<keyword evidence="5" id="KW-1185">Reference proteome</keyword>
<dbReference type="SUPFAM" id="SSF53756">
    <property type="entry name" value="UDP-Glycosyltransferase/glycogen phosphorylase"/>
    <property type="match status" value="1"/>
</dbReference>
<keyword evidence="1" id="KW-0472">Membrane</keyword>
<dbReference type="KEGG" id="alus:STSP2_01491"/>
<dbReference type="Proteomes" id="UP000189674">
    <property type="component" value="Chromosome"/>
</dbReference>
<dbReference type="AlphaFoldDB" id="A0A1U9NK83"/>
<dbReference type="GO" id="GO:0016758">
    <property type="term" value="F:hexosyltransferase activity"/>
    <property type="evidence" value="ECO:0007669"/>
    <property type="project" value="TreeGrafter"/>
</dbReference>
<evidence type="ECO:0000256" key="1">
    <source>
        <dbReference type="SAM" id="Phobius"/>
    </source>
</evidence>
<feature type="domain" description="Glycosyltransferase subfamily 4-like N-terminal" evidence="3">
    <location>
        <begin position="23"/>
        <end position="206"/>
    </location>
</feature>
<evidence type="ECO:0000313" key="5">
    <source>
        <dbReference type="Proteomes" id="UP000189674"/>
    </source>
</evidence>
<keyword evidence="4" id="KW-0328">Glycosyltransferase</keyword>
<dbReference type="EMBL" id="CP019791">
    <property type="protein sequence ID" value="AQT68332.1"/>
    <property type="molecule type" value="Genomic_DNA"/>
</dbReference>
<dbReference type="OrthoDB" id="9811902at2"/>
<name>A0A1U9NK83_9BACT</name>
<dbReference type="CDD" id="cd03794">
    <property type="entry name" value="GT4_WbuB-like"/>
    <property type="match status" value="1"/>
</dbReference>
<keyword evidence="1" id="KW-0812">Transmembrane</keyword>
<protein>
    <submittedName>
        <fullName evidence="4">GDP-mannose-dependent alpha-(1-6)-phosphatidylinositol monomannoside mannosyltransferase</fullName>
        <ecNumber evidence="4">2.4.1.57</ecNumber>
    </submittedName>
</protein>
<accession>A0A1U9NK83</accession>
<dbReference type="EC" id="2.4.1.57" evidence="4"/>
<dbReference type="PANTHER" id="PTHR45947">
    <property type="entry name" value="SULFOQUINOVOSYL TRANSFERASE SQD2"/>
    <property type="match status" value="1"/>
</dbReference>
<reference evidence="5" key="1">
    <citation type="submission" date="2017-02" db="EMBL/GenBank/DDBJ databases">
        <title>Comparative genomics and description of representatives of a novel lineage of planctomycetes thriving in anoxic sediments.</title>
        <authorList>
            <person name="Spring S."/>
            <person name="Bunk B."/>
            <person name="Sproer C."/>
        </authorList>
    </citation>
    <scope>NUCLEOTIDE SEQUENCE [LARGE SCALE GENOMIC DNA]</scope>
    <source>
        <strain evidence="5">ST-NAGAB-D1</strain>
    </source>
</reference>
<dbReference type="InterPro" id="IPR001296">
    <property type="entry name" value="Glyco_trans_1"/>
</dbReference>
<evidence type="ECO:0000259" key="2">
    <source>
        <dbReference type="Pfam" id="PF00534"/>
    </source>
</evidence>
<sequence>MSKNNSKRILFLTHYFPPESNAPASRVYEMTKRWVAAGHDVTVLTCAPNVPNGIVYEGYKNKFRQTELIDGINVIRVWSYMAANKGTLRRTLNYLTYMLSAIFWGLFVKKPDVIIATSPQFFCGWAGVWLKRLRRVPFILEIRDIWPETVVAIGAIKNRNLLRLFEWLEIKMYKASDIIVTVGEGYRQKLLERNVSSKKIVIVSNGADLNFFKPSDPDSQLLESIGIKDKFICSFIGTVGMCSGLKVIVDAAKLLSQKGYSELVFLVVGDGAVRQELQAESEKLKLSNIVFTGRRPKIEMPKFIASSDVCLAHLQKKDLFKTVIPSKIFEAAAMAKPIVLGVEGFAAKLLNEAKAGICIEPENYVELADALILLYEDPNRKTQYGQSGYSYVLKNFNRDKLAKDYLNTIECLVGMGK</sequence>
<gene>
    <name evidence="4" type="primary">pimB_1</name>
    <name evidence="4" type="ORF">STSP2_01491</name>
</gene>
<dbReference type="Pfam" id="PF00534">
    <property type="entry name" value="Glycos_transf_1"/>
    <property type="match status" value="1"/>
</dbReference>
<dbReference type="InterPro" id="IPR050194">
    <property type="entry name" value="Glycosyltransferase_grp1"/>
</dbReference>
<dbReference type="STRING" id="1936003.STSP2_01491"/>
<evidence type="ECO:0000313" key="4">
    <source>
        <dbReference type="EMBL" id="AQT68332.1"/>
    </source>
</evidence>
<feature type="domain" description="Glycosyl transferase family 1" evidence="2">
    <location>
        <begin position="227"/>
        <end position="389"/>
    </location>
</feature>
<proteinExistence type="predicted"/>
<keyword evidence="4" id="KW-0808">Transferase</keyword>
<dbReference type="PANTHER" id="PTHR45947:SF3">
    <property type="entry name" value="SULFOQUINOVOSYL TRANSFERASE SQD2"/>
    <property type="match status" value="1"/>
</dbReference>
<dbReference type="Pfam" id="PF13579">
    <property type="entry name" value="Glyco_trans_4_4"/>
    <property type="match status" value="1"/>
</dbReference>
<evidence type="ECO:0000259" key="3">
    <source>
        <dbReference type="Pfam" id="PF13579"/>
    </source>
</evidence>
<dbReference type="InterPro" id="IPR028098">
    <property type="entry name" value="Glyco_trans_4-like_N"/>
</dbReference>
<feature type="transmembrane region" description="Helical" evidence="1">
    <location>
        <begin position="91"/>
        <end position="107"/>
    </location>
</feature>
<dbReference type="Gene3D" id="3.40.50.2000">
    <property type="entry name" value="Glycogen Phosphorylase B"/>
    <property type="match status" value="2"/>
</dbReference>
<organism evidence="4 5">
    <name type="scientific">Anaerohalosphaera lusitana</name>
    <dbReference type="NCBI Taxonomy" id="1936003"/>
    <lineage>
        <taxon>Bacteria</taxon>
        <taxon>Pseudomonadati</taxon>
        <taxon>Planctomycetota</taxon>
        <taxon>Phycisphaerae</taxon>
        <taxon>Sedimentisphaerales</taxon>
        <taxon>Anaerohalosphaeraceae</taxon>
        <taxon>Anaerohalosphaera</taxon>
    </lineage>
</organism>
<keyword evidence="1" id="KW-1133">Transmembrane helix</keyword>
<dbReference type="RefSeq" id="WP_146661236.1">
    <property type="nucleotide sequence ID" value="NZ_CP019791.1"/>
</dbReference>